<dbReference type="InterPro" id="IPR013655">
    <property type="entry name" value="PAS_fold_3"/>
</dbReference>
<organism evidence="5 6">
    <name type="scientific">Acetomicrobium flavidum</name>
    <dbReference type="NCBI Taxonomy" id="49896"/>
    <lineage>
        <taxon>Bacteria</taxon>
        <taxon>Thermotogati</taxon>
        <taxon>Synergistota</taxon>
        <taxon>Synergistia</taxon>
        <taxon>Synergistales</taxon>
        <taxon>Acetomicrobiaceae</taxon>
        <taxon>Acetomicrobium</taxon>
    </lineage>
</organism>
<dbReference type="RefSeq" id="WP_074199493.1">
    <property type="nucleotide sequence ID" value="NZ_FSQZ01000001.1"/>
</dbReference>
<dbReference type="PROSITE" id="PS50887">
    <property type="entry name" value="GGDEF"/>
    <property type="match status" value="1"/>
</dbReference>
<dbReference type="SMART" id="SM00086">
    <property type="entry name" value="PAC"/>
    <property type="match status" value="2"/>
</dbReference>
<feature type="transmembrane region" description="Helical" evidence="1">
    <location>
        <begin position="13"/>
        <end position="31"/>
    </location>
</feature>
<dbReference type="NCBIfam" id="TIGR00254">
    <property type="entry name" value="GGDEF"/>
    <property type="match status" value="1"/>
</dbReference>
<dbReference type="PANTHER" id="PTHR45138">
    <property type="entry name" value="REGULATORY COMPONENTS OF SENSORY TRANSDUCTION SYSTEM"/>
    <property type="match status" value="1"/>
</dbReference>
<dbReference type="Gene3D" id="3.30.450.20">
    <property type="entry name" value="PAS domain"/>
    <property type="match status" value="2"/>
</dbReference>
<dbReference type="InterPro" id="IPR000700">
    <property type="entry name" value="PAS-assoc_C"/>
</dbReference>
<evidence type="ECO:0000256" key="1">
    <source>
        <dbReference type="SAM" id="Phobius"/>
    </source>
</evidence>
<dbReference type="InterPro" id="IPR043128">
    <property type="entry name" value="Rev_trsase/Diguanyl_cyclase"/>
</dbReference>
<reference evidence="5 6" key="1">
    <citation type="submission" date="2016-11" db="EMBL/GenBank/DDBJ databases">
        <authorList>
            <person name="Varghese N."/>
            <person name="Submissions S."/>
        </authorList>
    </citation>
    <scope>NUCLEOTIDE SEQUENCE [LARGE SCALE GENOMIC DNA]</scope>
    <source>
        <strain evidence="5 6">DSM 20664</strain>
    </source>
</reference>
<dbReference type="Gene3D" id="2.10.70.100">
    <property type="match status" value="1"/>
</dbReference>
<evidence type="ECO:0000313" key="5">
    <source>
        <dbReference type="EMBL" id="SIN67250.1"/>
    </source>
</evidence>
<gene>
    <name evidence="5" type="ORF">SAMN05444368_1034</name>
</gene>
<dbReference type="PANTHER" id="PTHR45138:SF9">
    <property type="entry name" value="DIGUANYLATE CYCLASE DGCM-RELATED"/>
    <property type="match status" value="1"/>
</dbReference>
<dbReference type="SMART" id="SM00091">
    <property type="entry name" value="PAS"/>
    <property type="match status" value="2"/>
</dbReference>
<dbReference type="Pfam" id="PF08447">
    <property type="entry name" value="PAS_3"/>
    <property type="match status" value="1"/>
</dbReference>
<dbReference type="InterPro" id="IPR013656">
    <property type="entry name" value="PAS_4"/>
</dbReference>
<dbReference type="Pfam" id="PF08448">
    <property type="entry name" value="PAS_4"/>
    <property type="match status" value="1"/>
</dbReference>
<keyword evidence="1" id="KW-1133">Transmembrane helix</keyword>
<evidence type="ECO:0000313" key="6">
    <source>
        <dbReference type="Proteomes" id="UP000185093"/>
    </source>
</evidence>
<keyword evidence="1" id="KW-0812">Transmembrane</keyword>
<feature type="domain" description="PAS" evidence="2">
    <location>
        <begin position="47"/>
        <end position="117"/>
    </location>
</feature>
<protein>
    <submittedName>
        <fullName evidence="5">PAS domain S-box-containing protein/diguanylate cyclase (GGDEF) domain-containing protein</fullName>
    </submittedName>
</protein>
<dbReference type="InterPro" id="IPR035965">
    <property type="entry name" value="PAS-like_dom_sf"/>
</dbReference>
<keyword evidence="1" id="KW-0472">Membrane</keyword>
<dbReference type="NCBIfam" id="TIGR00229">
    <property type="entry name" value="sensory_box"/>
    <property type="match status" value="2"/>
</dbReference>
<dbReference type="PROSITE" id="PS50112">
    <property type="entry name" value="PAS"/>
    <property type="match status" value="1"/>
</dbReference>
<name>A0ABY1JD05_9BACT</name>
<dbReference type="SUPFAM" id="SSF55785">
    <property type="entry name" value="PYP-like sensor domain (PAS domain)"/>
    <property type="match status" value="2"/>
</dbReference>
<dbReference type="InterPro" id="IPR000014">
    <property type="entry name" value="PAS"/>
</dbReference>
<keyword evidence="6" id="KW-1185">Reference proteome</keyword>
<dbReference type="InterPro" id="IPR000160">
    <property type="entry name" value="GGDEF_dom"/>
</dbReference>
<sequence length="467" mass="53058">MNAIESLFNSSERSVICLFGISIGIVLLLIYHHKKQHEIPSSDSIYSEVFLLTLIELLPEPIYFKDSSGIILLCNEALVRFLNTPKEQIIGKNIFDILPAEDAKTCAESEKPLFETDGPAYVSYERARMINGKRHYAIERKRAIKDPSGKLLGIVGIIIDITELKQAQEKLMAEKNRLNLALEIGNIAYWEHDLLTNNINISEYGLRLLGYEILDDINTLEQFIDLIHPDDKKKFLSDLHSGLLKNDVFSLQFRIKKPDGTYIWLESKTKPIEKDFDSGETTKLAGVFVDITHYKNEVLHQKQLINDLYTLAAIDNLTGAMARWTGEALISRSLSSATNETYSIILLDLDNFKMINDSYGHLMGDAVLSKVGEVVKKSLRKTDLFVRWGGDEFLIFCQNSIDQTLHLAERLRRIIKEEFLSEGLPVTISMGLTIARPKEPLEDIFRRADEALYKAKSLGKDQAYVIE</sequence>
<dbReference type="Pfam" id="PF00990">
    <property type="entry name" value="GGDEF"/>
    <property type="match status" value="1"/>
</dbReference>
<dbReference type="SUPFAM" id="SSF55073">
    <property type="entry name" value="Nucleotide cyclase"/>
    <property type="match status" value="1"/>
</dbReference>
<evidence type="ECO:0000259" key="3">
    <source>
        <dbReference type="PROSITE" id="PS50113"/>
    </source>
</evidence>
<evidence type="ECO:0000259" key="4">
    <source>
        <dbReference type="PROSITE" id="PS50887"/>
    </source>
</evidence>
<accession>A0ABY1JD05</accession>
<dbReference type="InterPro" id="IPR050469">
    <property type="entry name" value="Diguanylate_Cyclase"/>
</dbReference>
<dbReference type="PROSITE" id="PS50113">
    <property type="entry name" value="PAC"/>
    <property type="match status" value="2"/>
</dbReference>
<comment type="caution">
    <text evidence="5">The sequence shown here is derived from an EMBL/GenBank/DDBJ whole genome shotgun (WGS) entry which is preliminary data.</text>
</comment>
<dbReference type="InterPro" id="IPR029787">
    <property type="entry name" value="Nucleotide_cyclase"/>
</dbReference>
<dbReference type="SMART" id="SM00267">
    <property type="entry name" value="GGDEF"/>
    <property type="match status" value="1"/>
</dbReference>
<feature type="domain" description="GGDEF" evidence="4">
    <location>
        <begin position="340"/>
        <end position="467"/>
    </location>
</feature>
<dbReference type="CDD" id="cd00130">
    <property type="entry name" value="PAS"/>
    <property type="match status" value="2"/>
</dbReference>
<dbReference type="InterPro" id="IPR001610">
    <property type="entry name" value="PAC"/>
</dbReference>
<dbReference type="EMBL" id="FSQZ01000001">
    <property type="protein sequence ID" value="SIN67250.1"/>
    <property type="molecule type" value="Genomic_DNA"/>
</dbReference>
<dbReference type="Gene3D" id="3.30.70.270">
    <property type="match status" value="1"/>
</dbReference>
<proteinExistence type="predicted"/>
<feature type="domain" description="PAC" evidence="3">
    <location>
        <begin position="249"/>
        <end position="303"/>
    </location>
</feature>
<evidence type="ECO:0000259" key="2">
    <source>
        <dbReference type="PROSITE" id="PS50112"/>
    </source>
</evidence>
<dbReference type="CDD" id="cd01949">
    <property type="entry name" value="GGDEF"/>
    <property type="match status" value="1"/>
</dbReference>
<feature type="domain" description="PAC" evidence="3">
    <location>
        <begin position="120"/>
        <end position="173"/>
    </location>
</feature>
<dbReference type="Proteomes" id="UP000185093">
    <property type="component" value="Unassembled WGS sequence"/>
</dbReference>